<dbReference type="EMBL" id="OU015569">
    <property type="protein sequence ID" value="CAG5094365.1"/>
    <property type="molecule type" value="Genomic_DNA"/>
</dbReference>
<keyword evidence="2" id="KW-0732">Signal</keyword>
<proteinExistence type="predicted"/>
<keyword evidence="1" id="KW-0472">Membrane</keyword>
<evidence type="ECO:0000313" key="4">
    <source>
        <dbReference type="Proteomes" id="UP001158576"/>
    </source>
</evidence>
<evidence type="ECO:0000313" key="3">
    <source>
        <dbReference type="EMBL" id="CAG5094365.1"/>
    </source>
</evidence>
<dbReference type="Proteomes" id="UP001158576">
    <property type="component" value="Chromosome XSR"/>
</dbReference>
<keyword evidence="1" id="KW-1133">Transmembrane helix</keyword>
<feature type="signal peptide" evidence="2">
    <location>
        <begin position="1"/>
        <end position="16"/>
    </location>
</feature>
<name>A0ABN7SAW5_OIKDI</name>
<keyword evidence="1" id="KW-0812">Transmembrane</keyword>
<sequence>MKALKFFASFFAVSSAKLVCKEDTCDLCSHALQLNNLKNNNQRLAAECQQFLARKCCDAFGGHFHHGLTLSTSDRESVVPPPEPAMIESGLGFQNKTIWILLAVILAFVFLASVFEKVIIFTCSRRSGNKLCDKEHFI</sequence>
<protein>
    <submittedName>
        <fullName evidence="3">Oidioi.mRNA.OKI2018_I69.XSR.g13490.t1.cds</fullName>
    </submittedName>
</protein>
<feature type="chain" id="PRO_5045903096" evidence="2">
    <location>
        <begin position="17"/>
        <end position="138"/>
    </location>
</feature>
<organism evidence="3 4">
    <name type="scientific">Oikopleura dioica</name>
    <name type="common">Tunicate</name>
    <dbReference type="NCBI Taxonomy" id="34765"/>
    <lineage>
        <taxon>Eukaryota</taxon>
        <taxon>Metazoa</taxon>
        <taxon>Chordata</taxon>
        <taxon>Tunicata</taxon>
        <taxon>Appendicularia</taxon>
        <taxon>Copelata</taxon>
        <taxon>Oikopleuridae</taxon>
        <taxon>Oikopleura</taxon>
    </lineage>
</organism>
<reference evidence="3 4" key="1">
    <citation type="submission" date="2021-04" db="EMBL/GenBank/DDBJ databases">
        <authorList>
            <person name="Bliznina A."/>
        </authorList>
    </citation>
    <scope>NUCLEOTIDE SEQUENCE [LARGE SCALE GENOMIC DNA]</scope>
</reference>
<evidence type="ECO:0000256" key="1">
    <source>
        <dbReference type="SAM" id="Phobius"/>
    </source>
</evidence>
<feature type="transmembrane region" description="Helical" evidence="1">
    <location>
        <begin position="98"/>
        <end position="120"/>
    </location>
</feature>
<evidence type="ECO:0000256" key="2">
    <source>
        <dbReference type="SAM" id="SignalP"/>
    </source>
</evidence>
<accession>A0ABN7SAW5</accession>
<gene>
    <name evidence="3" type="ORF">OKIOD_LOCUS5048</name>
</gene>
<keyword evidence="4" id="KW-1185">Reference proteome</keyword>